<feature type="chain" id="PRO_5023141553" evidence="2">
    <location>
        <begin position="21"/>
        <end position="145"/>
    </location>
</feature>
<feature type="signal peptide" evidence="2">
    <location>
        <begin position="1"/>
        <end position="20"/>
    </location>
</feature>
<keyword evidence="2" id="KW-0732">Signal</keyword>
<feature type="region of interest" description="Disordered" evidence="1">
    <location>
        <begin position="72"/>
        <end position="91"/>
    </location>
</feature>
<evidence type="ECO:0000256" key="1">
    <source>
        <dbReference type="SAM" id="MobiDB-lite"/>
    </source>
</evidence>
<evidence type="ECO:0000256" key="2">
    <source>
        <dbReference type="SAM" id="SignalP"/>
    </source>
</evidence>
<dbReference type="PANTHER" id="PTHR35463:SF11">
    <property type="entry name" value="TRANSMEMBRANE PROTEIN"/>
    <property type="match status" value="1"/>
</dbReference>
<feature type="region of interest" description="Disordered" evidence="1">
    <location>
        <begin position="101"/>
        <end position="145"/>
    </location>
</feature>
<dbReference type="EMBL" id="GHES01015410">
    <property type="protein sequence ID" value="MPA45969.1"/>
    <property type="molecule type" value="Transcribed_RNA"/>
</dbReference>
<sequence>MGKPTLILLFFFIIFLCAVGNEEKSNTEEKKTSAIFSLPTTTITTSTSKLKTLLNRARAYFFPPNLDFRGSDEAKAEAEAEAEANGGGGIGHKVKEAAVKSKATVEDSAKSTAKLAGETMQKTVNKVKQSLSGTGRDPDPQRAEL</sequence>
<organism evidence="3">
    <name type="scientific">Davidia involucrata</name>
    <name type="common">Dove tree</name>
    <dbReference type="NCBI Taxonomy" id="16924"/>
    <lineage>
        <taxon>Eukaryota</taxon>
        <taxon>Viridiplantae</taxon>
        <taxon>Streptophyta</taxon>
        <taxon>Embryophyta</taxon>
        <taxon>Tracheophyta</taxon>
        <taxon>Spermatophyta</taxon>
        <taxon>Magnoliopsida</taxon>
        <taxon>eudicotyledons</taxon>
        <taxon>Gunneridae</taxon>
        <taxon>Pentapetalae</taxon>
        <taxon>asterids</taxon>
        <taxon>Cornales</taxon>
        <taxon>Nyssaceae</taxon>
        <taxon>Davidia</taxon>
    </lineage>
</organism>
<gene>
    <name evidence="3" type="ORF">Din_015410</name>
</gene>
<feature type="compositionally biased region" description="Basic and acidic residues" evidence="1">
    <location>
        <begin position="136"/>
        <end position="145"/>
    </location>
</feature>
<dbReference type="PANTHER" id="PTHR35463">
    <property type="entry name" value="TRANSMEMBRANE PROTEIN"/>
    <property type="match status" value="1"/>
</dbReference>
<accession>A0A5B6ZNY2</accession>
<proteinExistence type="predicted"/>
<name>A0A5B6ZNY2_DAVIN</name>
<reference evidence="3" key="1">
    <citation type="submission" date="2019-08" db="EMBL/GenBank/DDBJ databases">
        <title>Reference gene set and small RNA set construction with multiple tissues from Davidia involucrata Baill.</title>
        <authorList>
            <person name="Yang H."/>
            <person name="Zhou C."/>
            <person name="Li G."/>
            <person name="Wang J."/>
            <person name="Gao P."/>
            <person name="Wang M."/>
            <person name="Wang R."/>
            <person name="Zhao Y."/>
        </authorList>
    </citation>
    <scope>NUCLEOTIDE SEQUENCE</scope>
    <source>
        <tissue evidence="3">Mixed with DoveR01_LX</tissue>
    </source>
</reference>
<feature type="compositionally biased region" description="Polar residues" evidence="1">
    <location>
        <begin position="120"/>
        <end position="133"/>
    </location>
</feature>
<dbReference type="AlphaFoldDB" id="A0A5B6ZNY2"/>
<evidence type="ECO:0000313" key="3">
    <source>
        <dbReference type="EMBL" id="MPA45969.1"/>
    </source>
</evidence>
<protein>
    <submittedName>
        <fullName evidence="3">Uncharacterized protein</fullName>
    </submittedName>
</protein>